<reference evidence="5" key="2">
    <citation type="journal article" date="2017" name="Nat. Plants">
        <title>The Aegilops tauschii genome reveals multiple impacts of transposons.</title>
        <authorList>
            <person name="Zhao G."/>
            <person name="Zou C."/>
            <person name="Li K."/>
            <person name="Wang K."/>
            <person name="Li T."/>
            <person name="Gao L."/>
            <person name="Zhang X."/>
            <person name="Wang H."/>
            <person name="Yang Z."/>
            <person name="Liu X."/>
            <person name="Jiang W."/>
            <person name="Mao L."/>
            <person name="Kong X."/>
            <person name="Jiao Y."/>
            <person name="Jia J."/>
        </authorList>
    </citation>
    <scope>NUCLEOTIDE SEQUENCE [LARGE SCALE GENOMIC DNA]</scope>
    <source>
        <strain evidence="5">cv. AL8/78</strain>
    </source>
</reference>
<keyword evidence="5" id="KW-1185">Reference proteome</keyword>
<feature type="region of interest" description="Disordered" evidence="1">
    <location>
        <begin position="1"/>
        <end position="83"/>
    </location>
</feature>
<evidence type="ECO:0000313" key="5">
    <source>
        <dbReference type="Proteomes" id="UP000015105"/>
    </source>
</evidence>
<dbReference type="InterPro" id="IPR046527">
    <property type="entry name" value="PIR2-like_helical"/>
</dbReference>
<proteinExistence type="predicted"/>
<dbReference type="Proteomes" id="UP000015105">
    <property type="component" value="Chromosome 4D"/>
</dbReference>
<dbReference type="Gramene" id="AET4Gv20506400.1">
    <property type="protein sequence ID" value="AET4Gv20506400.1"/>
    <property type="gene ID" value="AET4Gv20506400"/>
</dbReference>
<dbReference type="Pfam" id="PF12274">
    <property type="entry name" value="DUF3615"/>
    <property type="match status" value="1"/>
</dbReference>
<reference evidence="5" key="1">
    <citation type="journal article" date="2014" name="Science">
        <title>Ancient hybridizations among the ancestral genomes of bread wheat.</title>
        <authorList>
            <consortium name="International Wheat Genome Sequencing Consortium,"/>
            <person name="Marcussen T."/>
            <person name="Sandve S.R."/>
            <person name="Heier L."/>
            <person name="Spannagl M."/>
            <person name="Pfeifer M."/>
            <person name="Jakobsen K.S."/>
            <person name="Wulff B.B."/>
            <person name="Steuernagel B."/>
            <person name="Mayer K.F."/>
            <person name="Olsen O.A."/>
        </authorList>
    </citation>
    <scope>NUCLEOTIDE SEQUENCE [LARGE SCALE GENOMIC DNA]</scope>
    <source>
        <strain evidence="5">cv. AL8/78</strain>
    </source>
</reference>
<dbReference type="EnsemblPlants" id="AET4Gv20506400.1">
    <property type="protein sequence ID" value="AET4Gv20506400.1"/>
    <property type="gene ID" value="AET4Gv20506400"/>
</dbReference>
<dbReference type="InterPro" id="IPR022059">
    <property type="entry name" value="DUF3615"/>
</dbReference>
<evidence type="ECO:0000256" key="1">
    <source>
        <dbReference type="SAM" id="MobiDB-lite"/>
    </source>
</evidence>
<dbReference type="AlphaFoldDB" id="A0A453IBB9"/>
<reference evidence="4" key="4">
    <citation type="submission" date="2019-03" db="UniProtKB">
        <authorList>
            <consortium name="EnsemblPlants"/>
        </authorList>
    </citation>
    <scope>IDENTIFICATION</scope>
</reference>
<organism evidence="4 5">
    <name type="scientific">Aegilops tauschii subsp. strangulata</name>
    <name type="common">Goatgrass</name>
    <dbReference type="NCBI Taxonomy" id="200361"/>
    <lineage>
        <taxon>Eukaryota</taxon>
        <taxon>Viridiplantae</taxon>
        <taxon>Streptophyta</taxon>
        <taxon>Embryophyta</taxon>
        <taxon>Tracheophyta</taxon>
        <taxon>Spermatophyta</taxon>
        <taxon>Magnoliopsida</taxon>
        <taxon>Liliopsida</taxon>
        <taxon>Poales</taxon>
        <taxon>Poaceae</taxon>
        <taxon>BOP clade</taxon>
        <taxon>Pooideae</taxon>
        <taxon>Triticodae</taxon>
        <taxon>Triticeae</taxon>
        <taxon>Triticinae</taxon>
        <taxon>Aegilops</taxon>
    </lineage>
</organism>
<name>A0A453IBB9_AEGTS</name>
<dbReference type="PANTHER" id="PTHR33120:SF65">
    <property type="entry name" value="PIR2-LIKE HELICAL DOMAIN-CONTAINING PROTEIN"/>
    <property type="match status" value="1"/>
</dbReference>
<accession>A0A453IBB9</accession>
<protein>
    <submittedName>
        <fullName evidence="4">Uncharacterized protein</fullName>
    </submittedName>
</protein>
<reference evidence="4" key="5">
    <citation type="journal article" date="2021" name="G3 (Bethesda)">
        <title>Aegilops tauschii genome assembly Aet v5.0 features greater sequence contiguity and improved annotation.</title>
        <authorList>
            <person name="Wang L."/>
            <person name="Zhu T."/>
            <person name="Rodriguez J.C."/>
            <person name="Deal K.R."/>
            <person name="Dubcovsky J."/>
            <person name="McGuire P.E."/>
            <person name="Lux T."/>
            <person name="Spannagl M."/>
            <person name="Mayer K.F.X."/>
            <person name="Baldrich P."/>
            <person name="Meyers B.C."/>
            <person name="Huo N."/>
            <person name="Gu Y.Q."/>
            <person name="Zhou H."/>
            <person name="Devos K.M."/>
            <person name="Bennetzen J.L."/>
            <person name="Unver T."/>
            <person name="Budak H."/>
            <person name="Gulick P.J."/>
            <person name="Galiba G."/>
            <person name="Kalapos B."/>
            <person name="Nelson D.R."/>
            <person name="Li P."/>
            <person name="You F.M."/>
            <person name="Luo M.C."/>
            <person name="Dvorak J."/>
        </authorList>
    </citation>
    <scope>NUCLEOTIDE SEQUENCE [LARGE SCALE GENOMIC DNA]</scope>
    <source>
        <strain evidence="4">cv. AL8/78</strain>
    </source>
</reference>
<evidence type="ECO:0000259" key="2">
    <source>
        <dbReference type="Pfam" id="PF12274"/>
    </source>
</evidence>
<feature type="domain" description="PIR2-like helical" evidence="3">
    <location>
        <begin position="99"/>
        <end position="214"/>
    </location>
</feature>
<dbReference type="PANTHER" id="PTHR33120">
    <property type="entry name" value="EXPRESSED PROTEIN-RELATED"/>
    <property type="match status" value="1"/>
</dbReference>
<dbReference type="STRING" id="200361.A0A453IBB9"/>
<evidence type="ECO:0000313" key="4">
    <source>
        <dbReference type="EnsemblPlants" id="AET4Gv20506400.1"/>
    </source>
</evidence>
<evidence type="ECO:0000259" key="3">
    <source>
        <dbReference type="Pfam" id="PF20235"/>
    </source>
</evidence>
<sequence length="490" mass="54652">MDRSLCIRKTIVGRNRQRRRPPQMTATMSRRHTKIEQPSADSPDKTSSAGPSGNVPEDRAAPSSSPRRHEEEEEEVIPAPPRKRCEDPRSLRLRLLNLIRTFYLEALSRLPAARLWSTHARGVLVAGHCYGPLSPVDSILVNAIWYDTAFPRRPTGDFHFGDVLEISPECIARIAHRSLEGLIACLLHLCPSLSRDDALLHLHLSKADLSRAIASASDSVSAPTQAAFLKAAEAAHHPMPHALALFVSSVLPKVERDARMLLCVNRALTAPELDRLSDMLVPSPLPEDLYPPPPLVTSWVAAVIKSRIEGCKYSQETSRQLVEAALSKYAQQTGQHYELHLVCGINLFIQSEAFWHINFLARPKDAAGELPIYFFAEATVAMGEDDEFQEEDIVLCCPIKTAGIGGCGACTAQYKKLNHPIDKEHHGGLDDYDEEIGNGDDHWDYKFPQLVDFIMFDAEKDCATVRHIEKRFPPRPDGDESAENLWITEM</sequence>
<dbReference type="Pfam" id="PF20235">
    <property type="entry name" value="PIR2-like_helical"/>
    <property type="match status" value="1"/>
</dbReference>
<feature type="domain" description="DUF3615" evidence="2">
    <location>
        <begin position="322"/>
        <end position="420"/>
    </location>
</feature>
<reference evidence="4" key="3">
    <citation type="journal article" date="2017" name="Nature">
        <title>Genome sequence of the progenitor of the wheat D genome Aegilops tauschii.</title>
        <authorList>
            <person name="Luo M.C."/>
            <person name="Gu Y.Q."/>
            <person name="Puiu D."/>
            <person name="Wang H."/>
            <person name="Twardziok S.O."/>
            <person name="Deal K.R."/>
            <person name="Huo N."/>
            <person name="Zhu T."/>
            <person name="Wang L."/>
            <person name="Wang Y."/>
            <person name="McGuire P.E."/>
            <person name="Liu S."/>
            <person name="Long H."/>
            <person name="Ramasamy R.K."/>
            <person name="Rodriguez J.C."/>
            <person name="Van S.L."/>
            <person name="Yuan L."/>
            <person name="Wang Z."/>
            <person name="Xia Z."/>
            <person name="Xiao L."/>
            <person name="Anderson O.D."/>
            <person name="Ouyang S."/>
            <person name="Liang Y."/>
            <person name="Zimin A.V."/>
            <person name="Pertea G."/>
            <person name="Qi P."/>
            <person name="Bennetzen J.L."/>
            <person name="Dai X."/>
            <person name="Dawson M.W."/>
            <person name="Muller H.G."/>
            <person name="Kugler K."/>
            <person name="Rivarola-Duarte L."/>
            <person name="Spannagl M."/>
            <person name="Mayer K.F.X."/>
            <person name="Lu F.H."/>
            <person name="Bevan M.W."/>
            <person name="Leroy P."/>
            <person name="Li P."/>
            <person name="You F.M."/>
            <person name="Sun Q."/>
            <person name="Liu Z."/>
            <person name="Lyons E."/>
            <person name="Wicker T."/>
            <person name="Salzberg S.L."/>
            <person name="Devos K.M."/>
            <person name="Dvorak J."/>
        </authorList>
    </citation>
    <scope>NUCLEOTIDE SEQUENCE [LARGE SCALE GENOMIC DNA]</scope>
    <source>
        <strain evidence="4">cv. AL8/78</strain>
    </source>
</reference>